<organism evidence="10 11">
    <name type="scientific">Luoshenia tenuis</name>
    <dbReference type="NCBI Taxonomy" id="2763654"/>
    <lineage>
        <taxon>Bacteria</taxon>
        <taxon>Bacillati</taxon>
        <taxon>Bacillota</taxon>
        <taxon>Clostridia</taxon>
        <taxon>Christensenellales</taxon>
        <taxon>Christensenellaceae</taxon>
        <taxon>Luoshenia</taxon>
    </lineage>
</organism>
<dbReference type="GO" id="GO:0000272">
    <property type="term" value="P:polysaccharide catabolic process"/>
    <property type="evidence" value="ECO:0007669"/>
    <property type="project" value="TreeGrafter"/>
</dbReference>
<keyword evidence="7" id="KW-0119">Carbohydrate metabolism</keyword>
<dbReference type="InterPro" id="IPR010720">
    <property type="entry name" value="Alpha-L-AF_C"/>
</dbReference>
<dbReference type="Gene3D" id="2.60.40.1180">
    <property type="entry name" value="Golgi alpha-mannosidase II"/>
    <property type="match status" value="1"/>
</dbReference>
<evidence type="ECO:0000256" key="5">
    <source>
        <dbReference type="ARBA" id="ARBA00012670"/>
    </source>
</evidence>
<evidence type="ECO:0000256" key="7">
    <source>
        <dbReference type="ARBA" id="ARBA00023277"/>
    </source>
</evidence>
<gene>
    <name evidence="10" type="ORF">H8699_00265</name>
</gene>
<dbReference type="PANTHER" id="PTHR43576">
    <property type="entry name" value="ALPHA-L-ARABINOFURANOSIDASE C-RELATED"/>
    <property type="match status" value="1"/>
</dbReference>
<reference evidence="10" key="1">
    <citation type="submission" date="2020-08" db="EMBL/GenBank/DDBJ databases">
        <title>Genome public.</title>
        <authorList>
            <person name="Liu C."/>
            <person name="Sun Q."/>
        </authorList>
    </citation>
    <scope>NUCLEOTIDE SEQUENCE</scope>
    <source>
        <strain evidence="10">NSJ-44</strain>
    </source>
</reference>
<dbReference type="InterPro" id="IPR055235">
    <property type="entry name" value="ASD1_cat"/>
</dbReference>
<keyword evidence="6" id="KW-0378">Hydrolase</keyword>
<dbReference type="Pfam" id="PF22848">
    <property type="entry name" value="ASD1_dom"/>
    <property type="match status" value="1"/>
</dbReference>
<dbReference type="InterPro" id="IPR013780">
    <property type="entry name" value="Glyco_hydro_b"/>
</dbReference>
<dbReference type="SMART" id="SM00813">
    <property type="entry name" value="Alpha-L-AF_C"/>
    <property type="match status" value="1"/>
</dbReference>
<dbReference type="GO" id="GO:0046373">
    <property type="term" value="P:L-arabinose metabolic process"/>
    <property type="evidence" value="ECO:0007669"/>
    <property type="project" value="InterPro"/>
</dbReference>
<keyword evidence="8" id="KW-0326">Glycosidase</keyword>
<sequence length="496" mass="55990">MLQAKLSVSREEAISSIDERLYGSFVEHLGRAVYGGIYEPGHPLSDEHGFRKDVLDMVREARVPIVRYPGGNFVSGYNWRDGIGPKQDRPRRLELAWAAIETNQFGIDEFADWCRAADTQGMIAVNLGTGTPKEAAELLEYCNHPGGTALSDLRRANGHAQPHNFRVWCLGNEMDGPWQICGLTADEYGRKAHETAKMMRWVDPDIQLVACGSSAMELPTFPVWDRKVLEYTYEDVDYLSLHRYYKYKGDAKELITSFADMDRFIDTLSATIDYVKALKRTRKQVKLSFDEWNVWDSEMPLPGRWLEGPESHQQYYTLLDALAVGGMLCTLINHSDRVRMACLAQLVNALSPVLTKNGGGMVKMPTYYPFMQVSTLGRGQALAVRVQAPMVETEHSGDVRTLQSAAVYDEQAREVRVFALNCNEEDMLLNLRLEAFEGELRMVEHTVLDGEDLMAVNDFDAPERVKPHAAPCTPVAGERAQIRLPAQSWNVMRFQV</sequence>
<proteinExistence type="inferred from homology"/>
<comment type="catalytic activity">
    <reaction evidence="1">
        <text>Hydrolysis of terminal non-reducing alpha-L-arabinofuranoside residues in alpha-L-arabinosides.</text>
        <dbReference type="EC" id="3.2.1.55"/>
    </reaction>
</comment>
<dbReference type="SUPFAM" id="SSF51011">
    <property type="entry name" value="Glycosyl hydrolase domain"/>
    <property type="match status" value="1"/>
</dbReference>
<evidence type="ECO:0000256" key="3">
    <source>
        <dbReference type="ARBA" id="ARBA00007186"/>
    </source>
</evidence>
<feature type="domain" description="Alpha-L-arabinofuranosidase C-terminal" evidence="9">
    <location>
        <begin position="290"/>
        <end position="488"/>
    </location>
</feature>
<dbReference type="RefSeq" id="WP_249283956.1">
    <property type="nucleotide sequence ID" value="NZ_JACRSO010000001.1"/>
</dbReference>
<dbReference type="Gene3D" id="3.20.20.80">
    <property type="entry name" value="Glycosidases"/>
    <property type="match status" value="1"/>
</dbReference>
<dbReference type="EC" id="3.2.1.55" evidence="5"/>
<name>A0A926HLS2_9FIRM</name>
<comment type="pathway">
    <text evidence="2">Glycan metabolism.</text>
</comment>
<evidence type="ECO:0000256" key="4">
    <source>
        <dbReference type="ARBA" id="ARBA00011165"/>
    </source>
</evidence>
<comment type="similarity">
    <text evidence="3">Belongs to the glycosyl hydrolase 51 family.</text>
</comment>
<accession>A0A926HLS2</accession>
<evidence type="ECO:0000313" key="11">
    <source>
        <dbReference type="Proteomes" id="UP000654279"/>
    </source>
</evidence>
<protein>
    <recommendedName>
        <fullName evidence="5">non-reducing end alpha-L-arabinofuranosidase</fullName>
        <ecNumber evidence="5">3.2.1.55</ecNumber>
    </recommendedName>
</protein>
<dbReference type="SUPFAM" id="SSF51445">
    <property type="entry name" value="(Trans)glycosidases"/>
    <property type="match status" value="1"/>
</dbReference>
<dbReference type="Pfam" id="PF06964">
    <property type="entry name" value="Alpha-L-AF_C"/>
    <property type="match status" value="1"/>
</dbReference>
<dbReference type="GO" id="GO:0046556">
    <property type="term" value="F:alpha-L-arabinofuranosidase activity"/>
    <property type="evidence" value="ECO:0007669"/>
    <property type="project" value="UniProtKB-EC"/>
</dbReference>
<evidence type="ECO:0000256" key="2">
    <source>
        <dbReference type="ARBA" id="ARBA00004881"/>
    </source>
</evidence>
<evidence type="ECO:0000259" key="9">
    <source>
        <dbReference type="SMART" id="SM00813"/>
    </source>
</evidence>
<comment type="subunit">
    <text evidence="4">Homohexamer; trimer of dimers.</text>
</comment>
<evidence type="ECO:0000256" key="6">
    <source>
        <dbReference type="ARBA" id="ARBA00022801"/>
    </source>
</evidence>
<dbReference type="EMBL" id="JACRSO010000001">
    <property type="protein sequence ID" value="MBC8527870.1"/>
    <property type="molecule type" value="Genomic_DNA"/>
</dbReference>
<comment type="caution">
    <text evidence="10">The sequence shown here is derived from an EMBL/GenBank/DDBJ whole genome shotgun (WGS) entry which is preliminary data.</text>
</comment>
<evidence type="ECO:0000313" key="10">
    <source>
        <dbReference type="EMBL" id="MBC8527870.1"/>
    </source>
</evidence>
<dbReference type="Proteomes" id="UP000654279">
    <property type="component" value="Unassembled WGS sequence"/>
</dbReference>
<dbReference type="AlphaFoldDB" id="A0A926HLS2"/>
<evidence type="ECO:0000256" key="8">
    <source>
        <dbReference type="ARBA" id="ARBA00023295"/>
    </source>
</evidence>
<dbReference type="PANTHER" id="PTHR43576:SF3">
    <property type="entry name" value="ALPHA-L-ARABINOFURANOSIDASE C"/>
    <property type="match status" value="1"/>
</dbReference>
<evidence type="ECO:0000256" key="1">
    <source>
        <dbReference type="ARBA" id="ARBA00001462"/>
    </source>
</evidence>
<dbReference type="InterPro" id="IPR017853">
    <property type="entry name" value="GH"/>
</dbReference>
<keyword evidence="11" id="KW-1185">Reference proteome</keyword>